<reference evidence="1" key="1">
    <citation type="submission" date="2006-10" db="EMBL/GenBank/DDBJ databases">
        <authorList>
            <person name="Amadeo P."/>
            <person name="Zhao Q."/>
            <person name="Wortman J."/>
            <person name="Fraser-Liggett C."/>
            <person name="Carlton J."/>
        </authorList>
    </citation>
    <scope>NUCLEOTIDE SEQUENCE</scope>
    <source>
        <strain evidence="1">G3</strain>
    </source>
</reference>
<sequence>MHDYEGGLFGCFKDVVGCFYSAFCPMCANGENWAKVRDEECNWCHVCMVVHPYWVRKSVLKKRGDSSDDLPDCLITTFCASCVICQDRRELISS</sequence>
<dbReference type="InterPro" id="IPR006461">
    <property type="entry name" value="PLAC_motif_containing"/>
</dbReference>
<protein>
    <submittedName>
        <fullName evidence="1">Uncharacterized Cys-rich domain containing protein</fullName>
    </submittedName>
</protein>
<dbReference type="AlphaFoldDB" id="A2DM83"/>
<organism evidence="1 2">
    <name type="scientific">Trichomonas vaginalis (strain ATCC PRA-98 / G3)</name>
    <dbReference type="NCBI Taxonomy" id="412133"/>
    <lineage>
        <taxon>Eukaryota</taxon>
        <taxon>Metamonada</taxon>
        <taxon>Parabasalia</taxon>
        <taxon>Trichomonadida</taxon>
        <taxon>Trichomonadidae</taxon>
        <taxon>Trichomonas</taxon>
    </lineage>
</organism>
<dbReference type="Proteomes" id="UP000001542">
    <property type="component" value="Unassembled WGS sequence"/>
</dbReference>
<dbReference type="EMBL" id="DS113218">
    <property type="protein sequence ID" value="EAY18503.1"/>
    <property type="molecule type" value="Genomic_DNA"/>
</dbReference>
<evidence type="ECO:0000313" key="1">
    <source>
        <dbReference type="EMBL" id="EAY18503.1"/>
    </source>
</evidence>
<dbReference type="VEuPathDB" id="TrichDB:TVAGG3_0983760"/>
<reference evidence="1" key="2">
    <citation type="journal article" date="2007" name="Science">
        <title>Draft genome sequence of the sexually transmitted pathogen Trichomonas vaginalis.</title>
        <authorList>
            <person name="Carlton J.M."/>
            <person name="Hirt R.P."/>
            <person name="Silva J.C."/>
            <person name="Delcher A.L."/>
            <person name="Schatz M."/>
            <person name="Zhao Q."/>
            <person name="Wortman J.R."/>
            <person name="Bidwell S.L."/>
            <person name="Alsmark U.C.M."/>
            <person name="Besteiro S."/>
            <person name="Sicheritz-Ponten T."/>
            <person name="Noel C.J."/>
            <person name="Dacks J.B."/>
            <person name="Foster P.G."/>
            <person name="Simillion C."/>
            <person name="Van de Peer Y."/>
            <person name="Miranda-Saavedra D."/>
            <person name="Barton G.J."/>
            <person name="Westrop G.D."/>
            <person name="Mueller S."/>
            <person name="Dessi D."/>
            <person name="Fiori P.L."/>
            <person name="Ren Q."/>
            <person name="Paulsen I."/>
            <person name="Zhang H."/>
            <person name="Bastida-Corcuera F.D."/>
            <person name="Simoes-Barbosa A."/>
            <person name="Brown M.T."/>
            <person name="Hayes R.D."/>
            <person name="Mukherjee M."/>
            <person name="Okumura C.Y."/>
            <person name="Schneider R."/>
            <person name="Smith A.J."/>
            <person name="Vanacova S."/>
            <person name="Villalvazo M."/>
            <person name="Haas B.J."/>
            <person name="Pertea M."/>
            <person name="Feldblyum T.V."/>
            <person name="Utterback T.R."/>
            <person name="Shu C.L."/>
            <person name="Osoegawa K."/>
            <person name="de Jong P.J."/>
            <person name="Hrdy I."/>
            <person name="Horvathova L."/>
            <person name="Zubacova Z."/>
            <person name="Dolezal P."/>
            <person name="Malik S.B."/>
            <person name="Logsdon J.M. Jr."/>
            <person name="Henze K."/>
            <person name="Gupta A."/>
            <person name="Wang C.C."/>
            <person name="Dunne R.L."/>
            <person name="Upcroft J.A."/>
            <person name="Upcroft P."/>
            <person name="White O."/>
            <person name="Salzberg S.L."/>
            <person name="Tang P."/>
            <person name="Chiu C.-H."/>
            <person name="Lee Y.-S."/>
            <person name="Embley T.M."/>
            <person name="Coombs G.H."/>
            <person name="Mottram J.C."/>
            <person name="Tachezy J."/>
            <person name="Fraser-Liggett C.M."/>
            <person name="Johnson P.J."/>
        </authorList>
    </citation>
    <scope>NUCLEOTIDE SEQUENCE [LARGE SCALE GENOMIC DNA]</scope>
    <source>
        <strain evidence="1">G3</strain>
    </source>
</reference>
<name>A2DM83_TRIV3</name>
<dbReference type="VEuPathDB" id="TrichDB:TVAG_083560"/>
<evidence type="ECO:0000313" key="2">
    <source>
        <dbReference type="Proteomes" id="UP000001542"/>
    </source>
</evidence>
<accession>A2DM83</accession>
<dbReference type="NCBIfam" id="TIGR01571">
    <property type="entry name" value="A_thal_Cys_rich"/>
    <property type="match status" value="1"/>
</dbReference>
<dbReference type="PANTHER" id="PTHR15907">
    <property type="entry name" value="DUF614 FAMILY PROTEIN-RELATED"/>
    <property type="match status" value="1"/>
</dbReference>
<proteinExistence type="predicted"/>
<keyword evidence="2" id="KW-1185">Reference proteome</keyword>
<dbReference type="InParanoid" id="A2DM83"/>
<dbReference type="Pfam" id="PF04749">
    <property type="entry name" value="PLAC8"/>
    <property type="match status" value="1"/>
</dbReference>
<gene>
    <name evidence="1" type="ORF">TVAG_083560</name>
</gene>
<dbReference type="RefSeq" id="XP_001579489.1">
    <property type="nucleotide sequence ID" value="XM_001579439.1"/>
</dbReference>
<dbReference type="KEGG" id="tva:5464011"/>
<dbReference type="OrthoDB" id="1045822at2759"/>